<keyword evidence="3" id="KW-1185">Reference proteome</keyword>
<feature type="region of interest" description="Disordered" evidence="2">
    <location>
        <begin position="116"/>
        <end position="160"/>
    </location>
</feature>
<reference evidence="4" key="1">
    <citation type="submission" date="2022-11" db="UniProtKB">
        <authorList>
            <consortium name="WormBaseParasite"/>
        </authorList>
    </citation>
    <scope>IDENTIFICATION</scope>
</reference>
<keyword evidence="1" id="KW-0175">Coiled coil</keyword>
<sequence>MPPINANNPPLQLPLATTPHLPTQEKLDLTASQMEKMMLLLRQMQNQVMAQQQKINDLETVIQATMDKHKRQIVLLQDQVTFCNNLEKELKILEGLFEQWLQKHHCIMINETKFPDQESLTGKNKQEPNTSSAKKNETMSFYSDKSIPPLEKNQSYKQFQ</sequence>
<evidence type="ECO:0000313" key="4">
    <source>
        <dbReference type="WBParaSite" id="nRc.2.0.1.t27592-RA"/>
    </source>
</evidence>
<accession>A0A915JNC7</accession>
<proteinExistence type="predicted"/>
<name>A0A915JNC7_ROMCU</name>
<evidence type="ECO:0000256" key="2">
    <source>
        <dbReference type="SAM" id="MobiDB-lite"/>
    </source>
</evidence>
<dbReference type="Proteomes" id="UP000887565">
    <property type="component" value="Unplaced"/>
</dbReference>
<protein>
    <submittedName>
        <fullName evidence="4">Uncharacterized protein</fullName>
    </submittedName>
</protein>
<feature type="compositionally biased region" description="Polar residues" evidence="2">
    <location>
        <begin position="118"/>
        <end position="143"/>
    </location>
</feature>
<dbReference type="AlphaFoldDB" id="A0A915JNC7"/>
<organism evidence="3 4">
    <name type="scientific">Romanomermis culicivorax</name>
    <name type="common">Nematode worm</name>
    <dbReference type="NCBI Taxonomy" id="13658"/>
    <lineage>
        <taxon>Eukaryota</taxon>
        <taxon>Metazoa</taxon>
        <taxon>Ecdysozoa</taxon>
        <taxon>Nematoda</taxon>
        <taxon>Enoplea</taxon>
        <taxon>Dorylaimia</taxon>
        <taxon>Mermithida</taxon>
        <taxon>Mermithoidea</taxon>
        <taxon>Mermithidae</taxon>
        <taxon>Romanomermis</taxon>
    </lineage>
</organism>
<evidence type="ECO:0000256" key="1">
    <source>
        <dbReference type="SAM" id="Coils"/>
    </source>
</evidence>
<evidence type="ECO:0000313" key="3">
    <source>
        <dbReference type="Proteomes" id="UP000887565"/>
    </source>
</evidence>
<feature type="coiled-coil region" evidence="1">
    <location>
        <begin position="34"/>
        <end position="103"/>
    </location>
</feature>
<dbReference type="WBParaSite" id="nRc.2.0.1.t27592-RA">
    <property type="protein sequence ID" value="nRc.2.0.1.t27592-RA"/>
    <property type="gene ID" value="nRc.2.0.1.g27592"/>
</dbReference>